<keyword evidence="2" id="KW-1185">Reference proteome</keyword>
<evidence type="ECO:0000313" key="1">
    <source>
        <dbReference type="EMBL" id="RIH88683.1"/>
    </source>
</evidence>
<dbReference type="EMBL" id="QWLA01000008">
    <property type="protein sequence ID" value="RIH88683.1"/>
    <property type="molecule type" value="Genomic_DNA"/>
</dbReference>
<dbReference type="AlphaFoldDB" id="A0A399EY40"/>
<name>A0A399EY40_9DEIN</name>
<comment type="caution">
    <text evidence="1">The sequence shown here is derived from an EMBL/GenBank/DDBJ whole genome shotgun (WGS) entry which is preliminary data.</text>
</comment>
<protein>
    <submittedName>
        <fullName evidence="1">Uncharacterized protein</fullName>
    </submittedName>
</protein>
<dbReference type="Proteomes" id="UP000265341">
    <property type="component" value="Unassembled WGS sequence"/>
</dbReference>
<gene>
    <name evidence="1" type="ORF">Mrose_00716</name>
</gene>
<reference evidence="1 2" key="1">
    <citation type="submission" date="2018-08" db="EMBL/GenBank/DDBJ databases">
        <title>Meiothermus roseus NBRC 110900 genome sequencing project.</title>
        <authorList>
            <person name="Da Costa M.S."/>
            <person name="Albuquerque L."/>
            <person name="Raposo P."/>
            <person name="Froufe H.J.C."/>
            <person name="Barroso C.S."/>
            <person name="Egas C."/>
        </authorList>
    </citation>
    <scope>NUCLEOTIDE SEQUENCE [LARGE SCALE GENOMIC DNA]</scope>
    <source>
        <strain evidence="1 2">NBRC 110900</strain>
    </source>
</reference>
<proteinExistence type="predicted"/>
<organism evidence="1 2">
    <name type="scientific">Calidithermus roseus</name>
    <dbReference type="NCBI Taxonomy" id="1644118"/>
    <lineage>
        <taxon>Bacteria</taxon>
        <taxon>Thermotogati</taxon>
        <taxon>Deinococcota</taxon>
        <taxon>Deinococci</taxon>
        <taxon>Thermales</taxon>
        <taxon>Thermaceae</taxon>
        <taxon>Calidithermus</taxon>
    </lineage>
</organism>
<sequence length="317" mass="35211">MSLNLPRLNLVLMLLGALLLPGSGCKALKRGATVSFMQGVKLDIRQMDNMDRVFAELTRAIESVAWLERGPCGHLPDYRYSRCYHYDESKHSHHDLNADLVPALRAGGVAVENFEVGDGDTRTYAYIEQYPNLYVTLVDLGSVVDVKLSLEGEGYWGQKSGPDGAYALVDLGTAARDAAWALLFRAGYRIPDLQRAEQTCARALQPHQYCLELGMSSREFAAAIAERYFSGPKDEFWKRYATGAFTYRGELWATPPDPNDPPEVRSLPPNYVMSYRQNGSVDTYAIEDNVAYKSMRLTFGYTPHGAGGTLLVSAAMR</sequence>
<accession>A0A399EY40</accession>
<evidence type="ECO:0000313" key="2">
    <source>
        <dbReference type="Proteomes" id="UP000265341"/>
    </source>
</evidence>